<comment type="caution">
    <text evidence="2">The sequence shown here is derived from an EMBL/GenBank/DDBJ whole genome shotgun (WGS) entry which is preliminary data.</text>
</comment>
<reference evidence="2" key="1">
    <citation type="submission" date="2018-05" db="EMBL/GenBank/DDBJ databases">
        <title>Effector identification in a new, highly contiguous assembly of the strawberry crown rot pathogen Phytophthora cactorum.</title>
        <authorList>
            <person name="Armitage A.D."/>
            <person name="Nellist C.F."/>
            <person name="Bates H."/>
            <person name="Vickerstaff R.J."/>
            <person name="Harrison R.J."/>
        </authorList>
    </citation>
    <scope>NUCLEOTIDE SEQUENCE</scope>
    <source>
        <strain evidence="2">P421</strain>
    </source>
</reference>
<dbReference type="AlphaFoldDB" id="A0A8T1GVI4"/>
<accession>A0A8T1GVI4</accession>
<evidence type="ECO:0000313" key="3">
    <source>
        <dbReference type="Proteomes" id="UP000760860"/>
    </source>
</evidence>
<dbReference type="InterPro" id="IPR052099">
    <property type="entry name" value="Regulatory_TF_Diverse"/>
</dbReference>
<organism evidence="2 3">
    <name type="scientific">Phytophthora cactorum</name>
    <dbReference type="NCBI Taxonomy" id="29920"/>
    <lineage>
        <taxon>Eukaryota</taxon>
        <taxon>Sar</taxon>
        <taxon>Stramenopiles</taxon>
        <taxon>Oomycota</taxon>
        <taxon>Peronosporomycetes</taxon>
        <taxon>Peronosporales</taxon>
        <taxon>Peronosporaceae</taxon>
        <taxon>Phytophthora</taxon>
    </lineage>
</organism>
<dbReference type="Pfam" id="PF09427">
    <property type="entry name" value="DUF2014"/>
    <property type="match status" value="1"/>
</dbReference>
<gene>
    <name evidence="2" type="ORF">PC129_g24895</name>
</gene>
<evidence type="ECO:0000313" key="2">
    <source>
        <dbReference type="EMBL" id="KAG3194781.1"/>
    </source>
</evidence>
<name>A0A8T1GVI4_9STRA</name>
<dbReference type="EMBL" id="RCMV01004468">
    <property type="protein sequence ID" value="KAG3194781.1"/>
    <property type="molecule type" value="Genomic_DNA"/>
</dbReference>
<sequence>MQFRRGSTDQHEDELPDHLAVLVEQDCDDVLNDDVVQRAHNLAFNTETDYNVVARMDGMDAVVDDGTIGSPMDATDAWWSIRTLNRILVASVAKGEEGLRSSAEDLNRAIKAAPFGSTAQVRAIVARAVLIDKSRGANIVAALQSIGTDRKDTMVLASTTIIDSSLQASTPDLRIALRCAMAIAHLRRIESTGGTPNQSLRMVESIMTRSNMSQMSLLGCTAAILLMDELYEHMSAVELFQPSLERLA</sequence>
<evidence type="ECO:0000259" key="1">
    <source>
        <dbReference type="Pfam" id="PF09427"/>
    </source>
</evidence>
<dbReference type="Proteomes" id="UP000760860">
    <property type="component" value="Unassembled WGS sequence"/>
</dbReference>
<feature type="domain" description="Sterol regulatory element-binding protein 1 C-terminal" evidence="1">
    <location>
        <begin position="8"/>
        <end position="248"/>
    </location>
</feature>
<protein>
    <recommendedName>
        <fullName evidence="1">Sterol regulatory element-binding protein 1 C-terminal domain-containing protein</fullName>
    </recommendedName>
</protein>
<feature type="non-terminal residue" evidence="2">
    <location>
        <position position="248"/>
    </location>
</feature>
<proteinExistence type="predicted"/>
<dbReference type="InterPro" id="IPR019006">
    <property type="entry name" value="Sre1_C"/>
</dbReference>
<dbReference type="GO" id="GO:0032933">
    <property type="term" value="P:SREBP signaling pathway"/>
    <property type="evidence" value="ECO:0007669"/>
    <property type="project" value="InterPro"/>
</dbReference>
<dbReference type="GO" id="GO:0045944">
    <property type="term" value="P:positive regulation of transcription by RNA polymerase II"/>
    <property type="evidence" value="ECO:0007669"/>
    <property type="project" value="InterPro"/>
</dbReference>
<dbReference type="PANTHER" id="PTHR47336">
    <property type="entry name" value="TRANSCRIPTION FACTOR HMS1-RELATED"/>
    <property type="match status" value="1"/>
</dbReference>
<dbReference type="PANTHER" id="PTHR47336:SF2">
    <property type="entry name" value="TRANSCRIPTION FACTOR HMS1-RELATED"/>
    <property type="match status" value="1"/>
</dbReference>